<feature type="region of interest" description="Disordered" evidence="2">
    <location>
        <begin position="768"/>
        <end position="795"/>
    </location>
</feature>
<proteinExistence type="predicted"/>
<evidence type="ECO:0000256" key="2">
    <source>
        <dbReference type="SAM" id="MobiDB-lite"/>
    </source>
</evidence>
<accession>A0A9D4XF95</accession>
<keyword evidence="1" id="KW-0175">Coiled coil</keyword>
<dbReference type="EMBL" id="JAMSHJ010000004">
    <property type="protein sequence ID" value="KAI5419298.1"/>
    <property type="molecule type" value="Genomic_DNA"/>
</dbReference>
<evidence type="ECO:0000313" key="4">
    <source>
        <dbReference type="Proteomes" id="UP001058974"/>
    </source>
</evidence>
<name>A0A9D4XF95_PEA</name>
<dbReference type="Gramene" id="Psat4g119640.1">
    <property type="protein sequence ID" value="Psat4g119640.1.cds1"/>
    <property type="gene ID" value="Psat4g119640"/>
</dbReference>
<dbReference type="PANTHER" id="PTHR45287:SF4">
    <property type="entry name" value="OS03G0691500 PROTEIN"/>
    <property type="match status" value="1"/>
</dbReference>
<feature type="coiled-coil region" evidence="1">
    <location>
        <begin position="312"/>
        <end position="454"/>
    </location>
</feature>
<protein>
    <submittedName>
        <fullName evidence="3">Uncharacterized protein</fullName>
    </submittedName>
</protein>
<feature type="coiled-coil region" evidence="1">
    <location>
        <begin position="1"/>
        <end position="144"/>
    </location>
</feature>
<feature type="coiled-coil region" evidence="1">
    <location>
        <begin position="178"/>
        <end position="279"/>
    </location>
</feature>
<dbReference type="Gramene" id="Psat04G0346100-T1">
    <property type="protein sequence ID" value="KAI5419298.1"/>
    <property type="gene ID" value="KIW84_043461"/>
</dbReference>
<sequence length="795" mass="92823">MEKVYEELDEKKSEIDKLKAELRSKSDSLENLKRSLNAQVNQTQEAKSKSEKLDRELLQKVDEIAEAENLYEDLKGKLKEQESIIKHLKGAVDKIRVDCDEKTKQLEDGNRGLVLALEEANDKVENQEQKIGQYRKEIESLKSCISVSKKCPESQKSLKSSKELSDRDDLFYKLEEEKGKLEDQLKWKKEQFKHLEEAYEKHKEQFRSSKKEWEMEKTSLVDEISSLQIKLDSQIRIYGDLQHQLQACHQALAHVESQKKRLEVEVSDFRLQLENAGSEYHDARLQLDCLNSDRDKDIADLRYSLKTQAAYIKEEKYRTEKLEQENRELRMLVKELQEAQIQEAGASYSQSKLRTKLKNLEQTHKECALTLKAREAEWNSQMEQLNGDLNRCQSELEAKIAAVEELQMELENSHSEAEWNSRIEHLNGDLNKCQSELEAKIAAVEELRMELEKSHSVTIETRLLNEEMYVMLLVLKQAISEAQLKFINYKDEMDLINKKKEGEIIQLMKELEIKDDALISARKSLNEEREKAACLKKEVESYGSNKELQSSQQNELDKYKEMLEESTKCQRILEKQVLQMECDSKEQLRETHEALDIAINELDERICERNEMEFELQIWKSIVERLKSDLEKSHLTRKELETSLLEQVVIGESIQQELQKEVVLLEQESFRREFESVVIAKGTIERKLIMENEKLVENASKLSLEKENLLAFVQGLSDRIYELSNADTQLMDMLRSMEKTVEIDCHGMNLKKEDSFCHVKENLGVQVSPTTSRSRLKKDESMSDMRSPFKELNSC</sequence>
<dbReference type="OrthoDB" id="685795at2759"/>
<dbReference type="PANTHER" id="PTHR45287">
    <property type="entry name" value="OS03G0691500 PROTEIN"/>
    <property type="match status" value="1"/>
</dbReference>
<dbReference type="Gene3D" id="1.20.5.340">
    <property type="match status" value="1"/>
</dbReference>
<feature type="coiled-coil region" evidence="1">
    <location>
        <begin position="508"/>
        <end position="643"/>
    </location>
</feature>
<dbReference type="InterPro" id="IPR040262">
    <property type="entry name" value="At4g38062-like"/>
</dbReference>
<gene>
    <name evidence="3" type="ORF">KIW84_043461</name>
</gene>
<feature type="compositionally biased region" description="Basic and acidic residues" evidence="2">
    <location>
        <begin position="777"/>
        <end position="789"/>
    </location>
</feature>
<dbReference type="Proteomes" id="UP001058974">
    <property type="component" value="Chromosome 4"/>
</dbReference>
<dbReference type="AlphaFoldDB" id="A0A9D4XF95"/>
<keyword evidence="4" id="KW-1185">Reference proteome</keyword>
<evidence type="ECO:0000313" key="3">
    <source>
        <dbReference type="EMBL" id="KAI5419298.1"/>
    </source>
</evidence>
<comment type="caution">
    <text evidence="3">The sequence shown here is derived from an EMBL/GenBank/DDBJ whole genome shotgun (WGS) entry which is preliminary data.</text>
</comment>
<reference evidence="3 4" key="1">
    <citation type="journal article" date="2022" name="Nat. Genet.">
        <title>Improved pea reference genome and pan-genome highlight genomic features and evolutionary characteristics.</title>
        <authorList>
            <person name="Yang T."/>
            <person name="Liu R."/>
            <person name="Luo Y."/>
            <person name="Hu S."/>
            <person name="Wang D."/>
            <person name="Wang C."/>
            <person name="Pandey M.K."/>
            <person name="Ge S."/>
            <person name="Xu Q."/>
            <person name="Li N."/>
            <person name="Li G."/>
            <person name="Huang Y."/>
            <person name="Saxena R.K."/>
            <person name="Ji Y."/>
            <person name="Li M."/>
            <person name="Yan X."/>
            <person name="He Y."/>
            <person name="Liu Y."/>
            <person name="Wang X."/>
            <person name="Xiang C."/>
            <person name="Varshney R.K."/>
            <person name="Ding H."/>
            <person name="Gao S."/>
            <person name="Zong X."/>
        </authorList>
    </citation>
    <scope>NUCLEOTIDE SEQUENCE [LARGE SCALE GENOMIC DNA]</scope>
    <source>
        <strain evidence="3 4">cv. Zhongwan 6</strain>
    </source>
</reference>
<organism evidence="3 4">
    <name type="scientific">Pisum sativum</name>
    <name type="common">Garden pea</name>
    <name type="synonym">Lathyrus oleraceus</name>
    <dbReference type="NCBI Taxonomy" id="3888"/>
    <lineage>
        <taxon>Eukaryota</taxon>
        <taxon>Viridiplantae</taxon>
        <taxon>Streptophyta</taxon>
        <taxon>Embryophyta</taxon>
        <taxon>Tracheophyta</taxon>
        <taxon>Spermatophyta</taxon>
        <taxon>Magnoliopsida</taxon>
        <taxon>eudicotyledons</taxon>
        <taxon>Gunneridae</taxon>
        <taxon>Pentapetalae</taxon>
        <taxon>rosids</taxon>
        <taxon>fabids</taxon>
        <taxon>Fabales</taxon>
        <taxon>Fabaceae</taxon>
        <taxon>Papilionoideae</taxon>
        <taxon>50 kb inversion clade</taxon>
        <taxon>NPAAA clade</taxon>
        <taxon>Hologalegina</taxon>
        <taxon>IRL clade</taxon>
        <taxon>Fabeae</taxon>
        <taxon>Lathyrus</taxon>
    </lineage>
</organism>
<evidence type="ECO:0000256" key="1">
    <source>
        <dbReference type="SAM" id="Coils"/>
    </source>
</evidence>